<protein>
    <submittedName>
        <fullName evidence="1">Uncharacterized protein</fullName>
    </submittedName>
</protein>
<organism evidence="1">
    <name type="scientific">Pyricularia oryzae (strain Y34)</name>
    <name type="common">Rice blast fungus</name>
    <name type="synonym">Magnaporthe oryzae</name>
    <dbReference type="NCBI Taxonomy" id="1143189"/>
    <lineage>
        <taxon>Eukaryota</taxon>
        <taxon>Fungi</taxon>
        <taxon>Dikarya</taxon>
        <taxon>Ascomycota</taxon>
        <taxon>Pezizomycotina</taxon>
        <taxon>Sordariomycetes</taxon>
        <taxon>Sordariomycetidae</taxon>
        <taxon>Magnaporthales</taxon>
        <taxon>Pyriculariaceae</taxon>
        <taxon>Pyricularia</taxon>
    </lineage>
</organism>
<accession>A0AA97P2Q9</accession>
<evidence type="ECO:0000313" key="1">
    <source>
        <dbReference type="EMBL" id="ELQ40918.1"/>
    </source>
</evidence>
<name>A0AA97P2Q9_PYRO3</name>
<dbReference type="Proteomes" id="UP000011086">
    <property type="component" value="Unassembled WGS sequence"/>
</dbReference>
<dbReference type="EMBL" id="JH794015">
    <property type="protein sequence ID" value="ELQ40918.1"/>
    <property type="molecule type" value="Genomic_DNA"/>
</dbReference>
<reference evidence="1" key="1">
    <citation type="journal article" date="2012" name="PLoS Genet.">
        <title>Comparative analysis of the genomes of two field isolates of the rice blast fungus Magnaporthe oryzae.</title>
        <authorList>
            <person name="Xue M."/>
            <person name="Yang J."/>
            <person name="Li Z."/>
            <person name="Hu S."/>
            <person name="Yao N."/>
            <person name="Dean R.A."/>
            <person name="Zhao W."/>
            <person name="Shen M."/>
            <person name="Zhang H."/>
            <person name="Li C."/>
            <person name="Liu L."/>
            <person name="Cao L."/>
            <person name="Xu X."/>
            <person name="Xing Y."/>
            <person name="Hsiang T."/>
            <person name="Zhang Z."/>
            <person name="Xu J.R."/>
            <person name="Peng Y.L."/>
        </authorList>
    </citation>
    <scope>NUCLEOTIDE SEQUENCE</scope>
    <source>
        <strain evidence="1">Y34</strain>
    </source>
</reference>
<sequence>MPHQIPVHHKQIPSITYLQSGARDAPTVCNQLQAICTCQTQPSSTTKKVALPSWAGVHFQIKTCAYHMLGSFVLGRSLGEWELFGKSRSQKVDWKFGIVKNVNEQKQDDGVALQAAAATGPTGPTHDFPHH</sequence>
<proteinExistence type="predicted"/>
<dbReference type="AlphaFoldDB" id="A0AA97P2Q9"/>
<gene>
    <name evidence="1" type="ORF">OOU_Y34scaffold00325g48</name>
</gene>